<feature type="coiled-coil region" evidence="1">
    <location>
        <begin position="782"/>
        <end position="809"/>
    </location>
</feature>
<dbReference type="PANTHER" id="PTHR41259">
    <property type="entry name" value="DOUBLE-STRAND BREAK REPAIR RAD50 ATPASE, PUTATIVE-RELATED"/>
    <property type="match status" value="1"/>
</dbReference>
<feature type="coiled-coil region" evidence="1">
    <location>
        <begin position="551"/>
        <end position="648"/>
    </location>
</feature>
<evidence type="ECO:0000256" key="2">
    <source>
        <dbReference type="SAM" id="Phobius"/>
    </source>
</evidence>
<feature type="transmembrane region" description="Helical" evidence="2">
    <location>
        <begin position="469"/>
        <end position="487"/>
    </location>
</feature>
<feature type="transmembrane region" description="Helical" evidence="2">
    <location>
        <begin position="494"/>
        <end position="512"/>
    </location>
</feature>
<evidence type="ECO:0000313" key="4">
    <source>
        <dbReference type="EMBL" id="TSJ66015.1"/>
    </source>
</evidence>
<dbReference type="PANTHER" id="PTHR41259:SF1">
    <property type="entry name" value="DOUBLE-STRAND BREAK REPAIR RAD50 ATPASE, PUTATIVE-RELATED"/>
    <property type="match status" value="1"/>
</dbReference>
<keyword evidence="2" id="KW-0812">Transmembrane</keyword>
<evidence type="ECO:0000313" key="5">
    <source>
        <dbReference type="Proteomes" id="UP000316425"/>
    </source>
</evidence>
<dbReference type="InterPro" id="IPR038734">
    <property type="entry name" value="YhaN_AAA"/>
</dbReference>
<dbReference type="SUPFAM" id="SSF52540">
    <property type="entry name" value="P-loop containing nucleoside triphosphate hydrolases"/>
    <property type="match status" value="1"/>
</dbReference>
<dbReference type="RefSeq" id="WP_144088317.1">
    <property type="nucleotide sequence ID" value="NZ_VMHE01000006.1"/>
</dbReference>
<feature type="coiled-coil region" evidence="1">
    <location>
        <begin position="382"/>
        <end position="463"/>
    </location>
</feature>
<sequence length="995" mass="116718">MQINKLEIVSFGKWNRKTIHLHEGMNIICGPNESGKTSVRMFVMYILFGLEKEVRERFISKLDGQLGGRIHLVHNGEEWTIERFLHRHRGQAVLYRGGERVTEDETKQFYKGMDSNLFASIFSFQARDLQAIREKKADEVGKVLFNLGLTGSDRIVTLENSLEKKAGELFKKSGRKPLLNVKISELKEILKKIDEVKADEEAHQLLKETLRHTEEELLTYEQEQKTLQESIRHHEKLDSLKTQIISHQRLSEDLKNESWIEGFPPDAKSKYDQYKSEELKFKEQKNMHLARIERLQSEKETLQNQSKQAEYPLSIDSIEKLVGESKQLEHSLTELDENLRKEYEQFNRYMNQAGLSYSPDEVIRIDSNDYTGEMWKDLAKEQEELTGKLADQQLKKRTYEEEVTELEGLLNSTTKKQLPRDEKIDLEQQRDALKANQSASEWKKQLEEEKKKQSSELEASKQLFKKVTWGVPVVTGILLVLFLAFLFEGNNSDWFIVVVLFSIGVVGGLVGFNQSKKTTTRLKQLQEDQSDVSNQTDPEQLKNIELTLIDQDEIAKKANQLETKLEYAKNNLKESMIEQDYLNHRMEQLEKKRDEEMNRFPFLSSTNISFWPSLYQTITQAKELAELIKKLEEKKQDQEAQLNENRKVAQSVLVLYESQSDERSIWEQVQNHLTREKDNEKTLERIHNDLLELQQELKDLHARFEPHADEWKTLLERANAEDEATFIQSVTQHQEYMNKLQKREEAYEFVYQTFSEQTDKILRTDHAWDKIEEDLRYESMRLEEIRDIINELLNRRAELTAQIKQLEEDGELSDLIHQKSMLVEEIRRRSKEWATYRLAYSYLKETKDRYQNVYFPGIMKDTSDNFSVLTGNKYVEVQFSSESETINVCDHDGEWYQVGQLSEGTADQLYIALRLALSKALHASTSLPFLLDDAFVNFDQQRKQHMFSLLEKQSLEHQIIYFTCEANDSNEKIEANRIDLTAQERSQNGHVELLT</sequence>
<dbReference type="EMBL" id="VMHE01000006">
    <property type="protein sequence ID" value="TSJ66015.1"/>
    <property type="molecule type" value="Genomic_DNA"/>
</dbReference>
<reference evidence="4 5" key="1">
    <citation type="submission" date="2019-07" db="EMBL/GenBank/DDBJ databases">
        <title>Allobacillus sp. nov. SKP isolated from shrimp paste of Euphausiacea.</title>
        <authorList>
            <person name="Kanchanasin P."/>
            <person name="Tanasupawat S."/>
            <person name="Shi W."/>
            <person name="Wu L."/>
            <person name="Ma J."/>
        </authorList>
    </citation>
    <scope>NUCLEOTIDE SEQUENCE [LARGE SCALE GENOMIC DNA]</scope>
    <source>
        <strain evidence="4 5">SKP4-8</strain>
    </source>
</reference>
<feature type="coiled-coil region" evidence="1">
    <location>
        <begin position="285"/>
        <end position="352"/>
    </location>
</feature>
<keyword evidence="1" id="KW-0175">Coiled coil</keyword>
<dbReference type="InterPro" id="IPR027417">
    <property type="entry name" value="P-loop_NTPase"/>
</dbReference>
<keyword evidence="2" id="KW-0472">Membrane</keyword>
<dbReference type="Gene3D" id="3.40.50.300">
    <property type="entry name" value="P-loop containing nucleotide triphosphate hydrolases"/>
    <property type="match status" value="2"/>
</dbReference>
<dbReference type="Proteomes" id="UP000316425">
    <property type="component" value="Unassembled WGS sequence"/>
</dbReference>
<feature type="domain" description="YhaN AAA" evidence="3">
    <location>
        <begin position="1"/>
        <end position="201"/>
    </location>
</feature>
<gene>
    <name evidence="4" type="ORF">FPQ13_05470</name>
</gene>
<feature type="coiled-coil region" evidence="1">
    <location>
        <begin position="676"/>
        <end position="703"/>
    </location>
</feature>
<protein>
    <submittedName>
        <fullName evidence="4">AAA family ATPase</fullName>
    </submittedName>
</protein>
<dbReference type="OrthoDB" id="9764467at2"/>
<dbReference type="Pfam" id="PF13514">
    <property type="entry name" value="AAA_27"/>
    <property type="match status" value="1"/>
</dbReference>
<name>A0A556PNP6_9BACI</name>
<proteinExistence type="predicted"/>
<evidence type="ECO:0000259" key="3">
    <source>
        <dbReference type="Pfam" id="PF13514"/>
    </source>
</evidence>
<dbReference type="AlphaFoldDB" id="A0A556PNP6"/>
<organism evidence="4 5">
    <name type="scientific">Allobacillus salarius</name>
    <dbReference type="NCBI Taxonomy" id="1955272"/>
    <lineage>
        <taxon>Bacteria</taxon>
        <taxon>Bacillati</taxon>
        <taxon>Bacillota</taxon>
        <taxon>Bacilli</taxon>
        <taxon>Bacillales</taxon>
        <taxon>Bacillaceae</taxon>
        <taxon>Allobacillus</taxon>
    </lineage>
</organism>
<evidence type="ECO:0000256" key="1">
    <source>
        <dbReference type="SAM" id="Coils"/>
    </source>
</evidence>
<accession>A0A556PNP6</accession>
<comment type="caution">
    <text evidence="4">The sequence shown here is derived from an EMBL/GenBank/DDBJ whole genome shotgun (WGS) entry which is preliminary data.</text>
</comment>
<feature type="coiled-coil region" evidence="1">
    <location>
        <begin position="196"/>
        <end position="257"/>
    </location>
</feature>
<keyword evidence="2" id="KW-1133">Transmembrane helix</keyword>
<keyword evidence="5" id="KW-1185">Reference proteome</keyword>